<proteinExistence type="predicted"/>
<protein>
    <submittedName>
        <fullName evidence="3">Uncharacterized protein</fullName>
    </submittedName>
</protein>
<evidence type="ECO:0000313" key="4">
    <source>
        <dbReference type="Proteomes" id="UP000019373"/>
    </source>
</evidence>
<feature type="compositionally biased region" description="Low complexity" evidence="1">
    <location>
        <begin position="212"/>
        <end position="223"/>
    </location>
</feature>
<feature type="region of interest" description="Disordered" evidence="1">
    <location>
        <begin position="203"/>
        <end position="223"/>
    </location>
</feature>
<name>U1GL84_ENDPU</name>
<dbReference type="eggNOG" id="ENOG502SFFI">
    <property type="taxonomic scope" value="Eukaryota"/>
</dbReference>
<dbReference type="GeneID" id="19240623"/>
<keyword evidence="2" id="KW-0732">Signal</keyword>
<feature type="signal peptide" evidence="2">
    <location>
        <begin position="1"/>
        <end position="20"/>
    </location>
</feature>
<evidence type="ECO:0000313" key="3">
    <source>
        <dbReference type="EMBL" id="ERF72621.1"/>
    </source>
</evidence>
<reference evidence="4" key="1">
    <citation type="journal article" date="2014" name="BMC Genomics">
        <title>Genome characteristics reveal the impact of lichenization on lichen-forming fungus Endocarpon pusillum Hedwig (Verrucariales, Ascomycota).</title>
        <authorList>
            <person name="Wang Y.-Y."/>
            <person name="Liu B."/>
            <person name="Zhang X.-Y."/>
            <person name="Zhou Q.-M."/>
            <person name="Zhang T."/>
            <person name="Li H."/>
            <person name="Yu Y.-F."/>
            <person name="Zhang X.-L."/>
            <person name="Hao X.-Y."/>
            <person name="Wang M."/>
            <person name="Wang L."/>
            <person name="Wei J.-C."/>
        </authorList>
    </citation>
    <scope>NUCLEOTIDE SEQUENCE [LARGE SCALE GENOMIC DNA]</scope>
    <source>
        <strain evidence="4">Z07020 / HMAS-L-300199</strain>
    </source>
</reference>
<sequence>MDFLRPLSLVLAVILSLVAAHPGHDPHHGADHFDAPGRERGAPFAGIEPLSTPAGSTVVTSTRTSSGSTTRQPTGPTTYISLGTSSIGPIPVTIIPVPIATICSRAMNMNPVVSDSLRSSSSALLDSDIEPRLPAAATALLRLNSTGGSQMSAPIPTFTAYDGRGCSTLYTRTSSAICSTVLSGFGSIPAPVTDCEQSVTFSTSTGSVPMPTTATTNNSTQQSDATGSRLAYFVAAWYDLTDGQVPTRVLVRDCIHEKSGEACNTAAESWSVVNQTTSVEITKSLAFEGPVTGPALVSLGGGLFTTHVPASTTAVLSIHTNITTATPTVVPSLSRSVIGGSIPPFIGLTSTAAGALAATHTVVLEAVSHTTVTVFQTLTSTIRHAMTAKRNTAVSGQSS</sequence>
<dbReference type="AlphaFoldDB" id="U1GL84"/>
<gene>
    <name evidence="3" type="ORF">EPUS_05675</name>
</gene>
<feature type="compositionally biased region" description="Low complexity" evidence="1">
    <location>
        <begin position="56"/>
        <end position="78"/>
    </location>
</feature>
<dbReference type="RefSeq" id="XP_007801698.1">
    <property type="nucleotide sequence ID" value="XM_007803507.1"/>
</dbReference>
<keyword evidence="4" id="KW-1185">Reference proteome</keyword>
<evidence type="ECO:0000256" key="1">
    <source>
        <dbReference type="SAM" id="MobiDB-lite"/>
    </source>
</evidence>
<evidence type="ECO:0000256" key="2">
    <source>
        <dbReference type="SAM" id="SignalP"/>
    </source>
</evidence>
<accession>U1GL84</accession>
<feature type="chain" id="PRO_5004611392" evidence="2">
    <location>
        <begin position="21"/>
        <end position="399"/>
    </location>
</feature>
<dbReference type="Proteomes" id="UP000019373">
    <property type="component" value="Unassembled WGS sequence"/>
</dbReference>
<dbReference type="OrthoDB" id="4121208at2759"/>
<organism evidence="3 4">
    <name type="scientific">Endocarpon pusillum (strain Z07020 / HMAS-L-300199)</name>
    <name type="common">Lichen-forming fungus</name>
    <dbReference type="NCBI Taxonomy" id="1263415"/>
    <lineage>
        <taxon>Eukaryota</taxon>
        <taxon>Fungi</taxon>
        <taxon>Dikarya</taxon>
        <taxon>Ascomycota</taxon>
        <taxon>Pezizomycotina</taxon>
        <taxon>Eurotiomycetes</taxon>
        <taxon>Chaetothyriomycetidae</taxon>
        <taxon>Verrucariales</taxon>
        <taxon>Verrucariaceae</taxon>
        <taxon>Endocarpon</taxon>
    </lineage>
</organism>
<feature type="compositionally biased region" description="Basic and acidic residues" evidence="1">
    <location>
        <begin position="27"/>
        <end position="41"/>
    </location>
</feature>
<feature type="region of interest" description="Disordered" evidence="1">
    <location>
        <begin position="27"/>
        <end position="79"/>
    </location>
</feature>
<dbReference type="HOGENOM" id="CLU_046726_0_0_1"/>
<dbReference type="OMA" id="YEVWHTS"/>
<dbReference type="EMBL" id="KE721068">
    <property type="protein sequence ID" value="ERF72621.1"/>
    <property type="molecule type" value="Genomic_DNA"/>
</dbReference>